<keyword evidence="4" id="KW-1185">Reference proteome</keyword>
<dbReference type="eggNOG" id="COG0457">
    <property type="taxonomic scope" value="Bacteria"/>
</dbReference>
<gene>
    <name evidence="3" type="ORF">OP10G_2439</name>
</gene>
<dbReference type="RefSeq" id="WP_025225634.1">
    <property type="nucleotide sequence ID" value="NZ_CP007139.1"/>
</dbReference>
<name>A0A068NQZ9_FIMGI</name>
<dbReference type="EMBL" id="CP007139">
    <property type="protein sequence ID" value="AIE85807.1"/>
    <property type="molecule type" value="Genomic_DNA"/>
</dbReference>
<dbReference type="Gene3D" id="1.25.40.10">
    <property type="entry name" value="Tetratricopeptide repeat domain"/>
    <property type="match status" value="2"/>
</dbReference>
<evidence type="ECO:0008006" key="5">
    <source>
        <dbReference type="Google" id="ProtNLM"/>
    </source>
</evidence>
<dbReference type="Gene3D" id="2.60.40.10">
    <property type="entry name" value="Immunoglobulins"/>
    <property type="match status" value="1"/>
</dbReference>
<dbReference type="AlphaFoldDB" id="A0A068NQZ9"/>
<evidence type="ECO:0000256" key="2">
    <source>
        <dbReference type="ARBA" id="ARBA00022803"/>
    </source>
</evidence>
<dbReference type="PANTHER" id="PTHR44943">
    <property type="entry name" value="CELLULOSE SYNTHASE OPERON PROTEIN C"/>
    <property type="match status" value="1"/>
</dbReference>
<evidence type="ECO:0000313" key="3">
    <source>
        <dbReference type="EMBL" id="AIE85807.1"/>
    </source>
</evidence>
<dbReference type="KEGG" id="fgi:OP10G_2439"/>
<keyword evidence="1" id="KW-0677">Repeat</keyword>
<accession>A0A068NQZ9</accession>
<dbReference type="InterPro" id="IPR011990">
    <property type="entry name" value="TPR-like_helical_dom_sf"/>
</dbReference>
<dbReference type="InterPro" id="IPR051685">
    <property type="entry name" value="Ycf3/AcsC/BcsC/TPR_MFPF"/>
</dbReference>
<evidence type="ECO:0000256" key="1">
    <source>
        <dbReference type="ARBA" id="ARBA00022737"/>
    </source>
</evidence>
<dbReference type="InterPro" id="IPR013783">
    <property type="entry name" value="Ig-like_fold"/>
</dbReference>
<evidence type="ECO:0000313" key="4">
    <source>
        <dbReference type="Proteomes" id="UP000027982"/>
    </source>
</evidence>
<dbReference type="Proteomes" id="UP000027982">
    <property type="component" value="Chromosome"/>
</dbReference>
<sequence length="616" mass="66656">MNVLLATAILSLLSPQKGTVQVKVNAQNGLVITGEHTFRVTVVANNAVTGVEFYVGSELRDKDTSTPYEFTIDSLAETDGNLKLRFKAFTTEGESGEAAVTVKIDNALGKGLDFHIQKGTEALQDSKFDDAITAGRIALRIDPKSNAARIIVARGYLGKGTFDKAQKFAEDAVSDDPNNQSAADLLSSIKLRQAFTTMSRSSDRKETLATIKDAFKSAVDTRRKFVDSQFDKLSAPDDAHLISYADAALSADRYSAALAVLEPAFRKDNRRTDVGNRIAYAQMRLGRYADALNTLNDVKKYGSADAFTYAGLAVLFAEAGNVDASDAALKDALVTSSDDPAVLSAQAYVALKFVRHRVIDKSTLLLNYDDIGGADTASRTESRKTMRSALDQLEKGTGQRSTVSFFASALNNKLEEFGRGETYFERAVLDDPLNVDAYVEQGNRSLGLALNGKPSADEMDQRLETARAYFETALTARPDSAQALSGLSLVALMQRKFDESLSLGEAASHAAPTYAAAQAVLGAVYSSVSGAKRLQADNIRKQNKTGGTTNEERQANEVQARELEHDAIVLATKARDTVVQAAKLDPRLEGQDITKPRAAWRYLYTGGRVPTLPQPR</sequence>
<proteinExistence type="predicted"/>
<dbReference type="OrthoDB" id="9798339at2"/>
<reference evidence="3 4" key="1">
    <citation type="journal article" date="2014" name="PLoS ONE">
        <title>The first complete genome sequence of the class fimbriimonadia in the phylum armatimonadetes.</title>
        <authorList>
            <person name="Hu Z.Y."/>
            <person name="Wang Y.Z."/>
            <person name="Im W.T."/>
            <person name="Wang S.Y."/>
            <person name="Zhao G.P."/>
            <person name="Zheng H.J."/>
            <person name="Quan Z.X."/>
        </authorList>
    </citation>
    <scope>NUCLEOTIDE SEQUENCE [LARGE SCALE GENOMIC DNA]</scope>
    <source>
        <strain evidence="3">Gsoil 348</strain>
    </source>
</reference>
<dbReference type="PANTHER" id="PTHR44943:SF8">
    <property type="entry name" value="TPR REPEAT-CONTAINING PROTEIN MJ0263"/>
    <property type="match status" value="1"/>
</dbReference>
<dbReference type="Pfam" id="PF14559">
    <property type="entry name" value="TPR_19"/>
    <property type="match status" value="1"/>
</dbReference>
<dbReference type="HOGENOM" id="CLU_443285_0_0_0"/>
<dbReference type="SMART" id="SM00028">
    <property type="entry name" value="TPR"/>
    <property type="match status" value="4"/>
</dbReference>
<dbReference type="Pfam" id="PF17957">
    <property type="entry name" value="Big_7"/>
    <property type="match status" value="1"/>
</dbReference>
<dbReference type="Pfam" id="PF13432">
    <property type="entry name" value="TPR_16"/>
    <property type="match status" value="2"/>
</dbReference>
<dbReference type="InterPro" id="IPR019734">
    <property type="entry name" value="TPR_rpt"/>
</dbReference>
<dbReference type="SUPFAM" id="SSF48452">
    <property type="entry name" value="TPR-like"/>
    <property type="match status" value="1"/>
</dbReference>
<protein>
    <recommendedName>
        <fullName evidence="5">Tetratricopeptide repeat protein</fullName>
    </recommendedName>
</protein>
<keyword evidence="2" id="KW-0802">TPR repeat</keyword>
<organism evidence="3 4">
    <name type="scientific">Fimbriimonas ginsengisoli Gsoil 348</name>
    <dbReference type="NCBI Taxonomy" id="661478"/>
    <lineage>
        <taxon>Bacteria</taxon>
        <taxon>Bacillati</taxon>
        <taxon>Armatimonadota</taxon>
        <taxon>Fimbriimonadia</taxon>
        <taxon>Fimbriimonadales</taxon>
        <taxon>Fimbriimonadaceae</taxon>
        <taxon>Fimbriimonas</taxon>
    </lineage>
</organism>